<feature type="domain" description="Polysaccharide pyruvyl transferase" evidence="2">
    <location>
        <begin position="194"/>
        <end position="231"/>
    </location>
</feature>
<feature type="compositionally biased region" description="Polar residues" evidence="1">
    <location>
        <begin position="319"/>
        <end position="337"/>
    </location>
</feature>
<keyword evidence="3" id="KW-0808">Transferase</keyword>
<organism evidence="3 4">
    <name type="scientific">Streptomyces thermoviolaceus subsp. thermoviolaceus</name>
    <dbReference type="NCBI Taxonomy" id="66860"/>
    <lineage>
        <taxon>Bacteria</taxon>
        <taxon>Bacillati</taxon>
        <taxon>Actinomycetota</taxon>
        <taxon>Actinomycetes</taxon>
        <taxon>Kitasatosporales</taxon>
        <taxon>Streptomycetaceae</taxon>
        <taxon>Streptomyces</taxon>
    </lineage>
</organism>
<dbReference type="GO" id="GO:0016740">
    <property type="term" value="F:transferase activity"/>
    <property type="evidence" value="ECO:0007669"/>
    <property type="project" value="UniProtKB-KW"/>
</dbReference>
<gene>
    <name evidence="3" type="ORF">HCJ95_03230</name>
</gene>
<dbReference type="EMBL" id="JAATEL010000002">
    <property type="protein sequence ID" value="NJP13326.1"/>
    <property type="molecule type" value="Genomic_DNA"/>
</dbReference>
<sequence length="356" mass="38960">MHGQEDAARTLLTGWFSFPDGEATAGDVLALHRVEDVLRRAGLPYDIAWSPGFRPRALHLDEVMPERYGQLVFVCGPLHGPQVERLHRRFAHCLRVAVGTSVIDPDDAAVTGFHHVVARDAPGADPRPDLAARAPALPARPVAGVILTHGQHEYGAARRHDHVARELTAWLRGKDCARLELETRLDTRDWRLCATPAQLQSVLTRLDLVVTDRLHGMVLALRTGTPALAVDPVAGGAKVSAQARACGWPALVPAERLGRDELDRWWRWCLTSGRVAARQVCEEFTGAQQDGAEELLRALRPPAHRLARRGHGHPDPDATGSSVPARTGPLRSNSVDEQTSRARTADPGRDRTRAQP</sequence>
<comment type="caution">
    <text evidence="3">The sequence shown here is derived from an EMBL/GenBank/DDBJ whole genome shotgun (WGS) entry which is preliminary data.</text>
</comment>
<reference evidence="3 4" key="1">
    <citation type="submission" date="2020-03" db="EMBL/GenBank/DDBJ databases">
        <title>WGS of actinomycetes isolated from Thailand.</title>
        <authorList>
            <person name="Thawai C."/>
        </authorList>
    </citation>
    <scope>NUCLEOTIDE SEQUENCE [LARGE SCALE GENOMIC DNA]</scope>
    <source>
        <strain evidence="3 4">NBRC 13905</strain>
    </source>
</reference>
<feature type="region of interest" description="Disordered" evidence="1">
    <location>
        <begin position="306"/>
        <end position="356"/>
    </location>
</feature>
<evidence type="ECO:0000313" key="4">
    <source>
        <dbReference type="Proteomes" id="UP000635996"/>
    </source>
</evidence>
<feature type="compositionally biased region" description="Basic and acidic residues" evidence="1">
    <location>
        <begin position="338"/>
        <end position="356"/>
    </location>
</feature>
<evidence type="ECO:0000256" key="1">
    <source>
        <dbReference type="SAM" id="MobiDB-lite"/>
    </source>
</evidence>
<protein>
    <submittedName>
        <fullName evidence="3">Polysaccharide pyruvyl transferase family protein</fullName>
    </submittedName>
</protein>
<proteinExistence type="predicted"/>
<accession>A0ABX0YPT6</accession>
<dbReference type="Pfam" id="PF04230">
    <property type="entry name" value="PS_pyruv_trans"/>
    <property type="match status" value="1"/>
</dbReference>
<keyword evidence="4" id="KW-1185">Reference proteome</keyword>
<dbReference type="InterPro" id="IPR007345">
    <property type="entry name" value="Polysacch_pyruvyl_Trfase"/>
</dbReference>
<name>A0ABX0YPT6_STRTL</name>
<evidence type="ECO:0000259" key="2">
    <source>
        <dbReference type="Pfam" id="PF04230"/>
    </source>
</evidence>
<evidence type="ECO:0000313" key="3">
    <source>
        <dbReference type="EMBL" id="NJP13326.1"/>
    </source>
</evidence>
<dbReference type="Proteomes" id="UP000635996">
    <property type="component" value="Unassembled WGS sequence"/>
</dbReference>